<keyword evidence="9" id="KW-1185">Reference proteome</keyword>
<dbReference type="Pfam" id="PF04082">
    <property type="entry name" value="Fungal_trans"/>
    <property type="match status" value="1"/>
</dbReference>
<dbReference type="GeneID" id="89977204"/>
<dbReference type="EMBL" id="JAVRRD010000035">
    <property type="protein sequence ID" value="KAK5045674.1"/>
    <property type="molecule type" value="Genomic_DNA"/>
</dbReference>
<evidence type="ECO:0000256" key="4">
    <source>
        <dbReference type="ARBA" id="ARBA00023163"/>
    </source>
</evidence>
<evidence type="ECO:0000313" key="8">
    <source>
        <dbReference type="EMBL" id="KAK5045674.1"/>
    </source>
</evidence>
<feature type="compositionally biased region" description="Basic and acidic residues" evidence="6">
    <location>
        <begin position="149"/>
        <end position="158"/>
    </location>
</feature>
<evidence type="ECO:0000259" key="7">
    <source>
        <dbReference type="PROSITE" id="PS50048"/>
    </source>
</evidence>
<dbReference type="InterPro" id="IPR036864">
    <property type="entry name" value="Zn2-C6_fun-type_DNA-bd_sf"/>
</dbReference>
<sequence>MATARNDLEHTATGASDNEEDPARRTRARVSRACARCRSRKDKCDGQQPQCHNCAGAGQTCLYLPASKKRGLPEGYVRGMEKLWAVMIQKIQGLDDTVERIMNDNQEELLHLWNHQRHGDDLHLGWKESKILAALEKVLSQLDQTSSSDLKRKRDAADNGHTQHSQTEPRAEPDQLSAQYQVTSLRPSPSHQSTVSQAEEPSAALEVDLPESAPNLLNHYFKYTHCWFPILNRPNTLRKLYEYRRSSRSTQPKSADLALLWAICAYSQQQVSRSSASEVLNQDMDATIQQMRRTARSLIPTETENLESGHIQAILLIVLLDMGTGSWTSAWLLIGLAVRMVLDRIESLESPGKVWLATLQGCFVLDTLIAVRLERPPHLQSGHLKRANFLDADGHEEWEPWQPGGNEATQSREPAFTISCFNRLTDLCMIVNFACLQQQPQPVTDQAVMEAHHVAQQFTFPIMTVEQRPPHQMLLQATYFAILVKICHATHESQTIPRWRFLETLEHFDNTWGQPEQCGIPSLLSTLCYLVGSKIQDSTEDPTAHTKGALCGRLYHVMLKLSKTWPDFKNASNSYMFSLSIMSDPRSLPHPDNQSVLRYDPRSGTNYVSQPGQAEVWPSQASLFDNDISTPGVNPNTVGRYANRVDHHVPLADSFGARPPFNQVPMDFSSINMDISEPSNRPLLGPALSQRASSTGGMATSPSFNGDEIDALFHEMAELDTTQWSLDRTQALKDFGFSDDTTFEAFCNDPDRLMLSDAYMGPFGQGAKGGNGFVNQSLLGGNPPTSIQQQGEFGPSYDIDIMGNSWTN</sequence>
<dbReference type="InterPro" id="IPR007219">
    <property type="entry name" value="XnlR_reg_dom"/>
</dbReference>
<comment type="caution">
    <text evidence="8">The sequence shown here is derived from an EMBL/GenBank/DDBJ whole genome shotgun (WGS) entry which is preliminary data.</text>
</comment>
<evidence type="ECO:0000256" key="2">
    <source>
        <dbReference type="ARBA" id="ARBA00023015"/>
    </source>
</evidence>
<evidence type="ECO:0000256" key="1">
    <source>
        <dbReference type="ARBA" id="ARBA00022723"/>
    </source>
</evidence>
<dbReference type="AlphaFoldDB" id="A0AAV9MVH9"/>
<dbReference type="SUPFAM" id="SSF57701">
    <property type="entry name" value="Zn2/Cys6 DNA-binding domain"/>
    <property type="match status" value="1"/>
</dbReference>
<evidence type="ECO:0000256" key="5">
    <source>
        <dbReference type="ARBA" id="ARBA00023242"/>
    </source>
</evidence>
<dbReference type="GO" id="GO:0045944">
    <property type="term" value="P:positive regulation of transcription by RNA polymerase II"/>
    <property type="evidence" value="ECO:0007669"/>
    <property type="project" value="TreeGrafter"/>
</dbReference>
<dbReference type="PANTHER" id="PTHR47655:SF2">
    <property type="entry name" value="QUINIC ACID UTILIZATION ACTIVATOR"/>
    <property type="match status" value="1"/>
</dbReference>
<keyword evidence="4" id="KW-0804">Transcription</keyword>
<dbReference type="InterPro" id="IPR052783">
    <property type="entry name" value="Metabolic/Drug-Res_Regulator"/>
</dbReference>
<feature type="compositionally biased region" description="Basic and acidic residues" evidence="6">
    <location>
        <begin position="1"/>
        <end position="10"/>
    </location>
</feature>
<dbReference type="Gene3D" id="4.10.240.10">
    <property type="entry name" value="Zn(2)-C6 fungal-type DNA-binding domain"/>
    <property type="match status" value="1"/>
</dbReference>
<keyword evidence="1" id="KW-0479">Metal-binding</keyword>
<dbReference type="RefSeq" id="XP_064701292.1">
    <property type="nucleotide sequence ID" value="XM_064852585.1"/>
</dbReference>
<gene>
    <name evidence="8" type="ORF">LTR84_009043</name>
</gene>
<organism evidence="8 9">
    <name type="scientific">Exophiala bonariae</name>
    <dbReference type="NCBI Taxonomy" id="1690606"/>
    <lineage>
        <taxon>Eukaryota</taxon>
        <taxon>Fungi</taxon>
        <taxon>Dikarya</taxon>
        <taxon>Ascomycota</taxon>
        <taxon>Pezizomycotina</taxon>
        <taxon>Eurotiomycetes</taxon>
        <taxon>Chaetothyriomycetidae</taxon>
        <taxon>Chaetothyriales</taxon>
        <taxon>Herpotrichiellaceae</taxon>
        <taxon>Exophiala</taxon>
    </lineage>
</organism>
<feature type="region of interest" description="Disordered" evidence="6">
    <location>
        <begin position="145"/>
        <end position="202"/>
    </location>
</feature>
<evidence type="ECO:0000256" key="3">
    <source>
        <dbReference type="ARBA" id="ARBA00023125"/>
    </source>
</evidence>
<dbReference type="GO" id="GO:0003677">
    <property type="term" value="F:DNA binding"/>
    <property type="evidence" value="ECO:0007669"/>
    <property type="project" value="UniProtKB-KW"/>
</dbReference>
<keyword evidence="2" id="KW-0805">Transcription regulation</keyword>
<dbReference type="Pfam" id="PF00172">
    <property type="entry name" value="Zn_clus"/>
    <property type="match status" value="1"/>
</dbReference>
<feature type="region of interest" description="Disordered" evidence="6">
    <location>
        <begin position="1"/>
        <end position="26"/>
    </location>
</feature>
<dbReference type="PROSITE" id="PS00463">
    <property type="entry name" value="ZN2_CY6_FUNGAL_1"/>
    <property type="match status" value="1"/>
</dbReference>
<dbReference type="Proteomes" id="UP001358417">
    <property type="component" value="Unassembled WGS sequence"/>
</dbReference>
<dbReference type="GO" id="GO:0008270">
    <property type="term" value="F:zinc ion binding"/>
    <property type="evidence" value="ECO:0007669"/>
    <property type="project" value="InterPro"/>
</dbReference>
<evidence type="ECO:0000313" key="9">
    <source>
        <dbReference type="Proteomes" id="UP001358417"/>
    </source>
</evidence>
<dbReference type="CDD" id="cd12148">
    <property type="entry name" value="fungal_TF_MHR"/>
    <property type="match status" value="1"/>
</dbReference>
<dbReference type="PROSITE" id="PS50048">
    <property type="entry name" value="ZN2_CY6_FUNGAL_2"/>
    <property type="match status" value="1"/>
</dbReference>
<dbReference type="GO" id="GO:0000981">
    <property type="term" value="F:DNA-binding transcription factor activity, RNA polymerase II-specific"/>
    <property type="evidence" value="ECO:0007669"/>
    <property type="project" value="InterPro"/>
</dbReference>
<dbReference type="PANTHER" id="PTHR47655">
    <property type="entry name" value="QUINIC ACID UTILIZATION ACTIVATOR"/>
    <property type="match status" value="1"/>
</dbReference>
<reference evidence="8 9" key="1">
    <citation type="submission" date="2023-08" db="EMBL/GenBank/DDBJ databases">
        <title>Black Yeasts Isolated from many extreme environments.</title>
        <authorList>
            <person name="Coleine C."/>
            <person name="Stajich J.E."/>
            <person name="Selbmann L."/>
        </authorList>
    </citation>
    <scope>NUCLEOTIDE SEQUENCE [LARGE SCALE GENOMIC DNA]</scope>
    <source>
        <strain evidence="8 9">CCFEE 5792</strain>
    </source>
</reference>
<proteinExistence type="predicted"/>
<accession>A0AAV9MVH9</accession>
<keyword evidence="3" id="KW-0238">DNA-binding</keyword>
<dbReference type="CDD" id="cd00067">
    <property type="entry name" value="GAL4"/>
    <property type="match status" value="1"/>
</dbReference>
<name>A0AAV9MVH9_9EURO</name>
<protein>
    <recommendedName>
        <fullName evidence="7">Zn(2)-C6 fungal-type domain-containing protein</fullName>
    </recommendedName>
</protein>
<dbReference type="GO" id="GO:0006351">
    <property type="term" value="P:DNA-templated transcription"/>
    <property type="evidence" value="ECO:0007669"/>
    <property type="project" value="InterPro"/>
</dbReference>
<dbReference type="SMART" id="SM00066">
    <property type="entry name" value="GAL4"/>
    <property type="match status" value="1"/>
</dbReference>
<feature type="compositionally biased region" description="Polar residues" evidence="6">
    <location>
        <begin position="176"/>
        <end position="199"/>
    </location>
</feature>
<dbReference type="InterPro" id="IPR001138">
    <property type="entry name" value="Zn2Cys6_DnaBD"/>
</dbReference>
<feature type="domain" description="Zn(2)-C6 fungal-type" evidence="7">
    <location>
        <begin position="33"/>
        <end position="63"/>
    </location>
</feature>
<keyword evidence="5" id="KW-0539">Nucleus</keyword>
<evidence type="ECO:0000256" key="6">
    <source>
        <dbReference type="SAM" id="MobiDB-lite"/>
    </source>
</evidence>